<evidence type="ECO:0000256" key="6">
    <source>
        <dbReference type="ARBA" id="ARBA00022806"/>
    </source>
</evidence>
<keyword evidence="9 12" id="KW-0539">Nucleus</keyword>
<dbReference type="InterPro" id="IPR033762">
    <property type="entry name" value="MCM_OB"/>
</dbReference>
<dbReference type="GO" id="GO:0003688">
    <property type="term" value="F:DNA replication origin binding"/>
    <property type="evidence" value="ECO:0007669"/>
    <property type="project" value="UniProtKB-UniRule"/>
</dbReference>
<gene>
    <name evidence="15" type="ORF">PACLA_8A041559</name>
</gene>
<evidence type="ECO:0000313" key="15">
    <source>
        <dbReference type="EMBL" id="CAB4030080.1"/>
    </source>
</evidence>
<dbReference type="GO" id="GO:0042555">
    <property type="term" value="C:MCM complex"/>
    <property type="evidence" value="ECO:0007669"/>
    <property type="project" value="UniProtKB-UniRule"/>
</dbReference>
<feature type="non-terminal residue" evidence="15">
    <location>
        <position position="1"/>
    </location>
</feature>
<keyword evidence="7 12" id="KW-0067">ATP-binding</keyword>
<dbReference type="AlphaFoldDB" id="A0A6S7JM17"/>
<proteinExistence type="inferred from homology"/>
<keyword evidence="16" id="KW-1185">Reference proteome</keyword>
<dbReference type="EMBL" id="CACRXK020016608">
    <property type="protein sequence ID" value="CAB4030080.1"/>
    <property type="molecule type" value="Genomic_DNA"/>
</dbReference>
<comment type="subunit">
    <text evidence="12">Component of the MCM2-7 complex.</text>
</comment>
<dbReference type="Pfam" id="PF17207">
    <property type="entry name" value="MCM_OB"/>
    <property type="match status" value="1"/>
</dbReference>
<dbReference type="InterPro" id="IPR031327">
    <property type="entry name" value="MCM"/>
</dbReference>
<keyword evidence="10 12" id="KW-0131">Cell cycle</keyword>
<dbReference type="PRINTS" id="PR01661">
    <property type="entry name" value="MCMPROTEIN5"/>
</dbReference>
<dbReference type="Proteomes" id="UP001152795">
    <property type="component" value="Unassembled WGS sequence"/>
</dbReference>
<evidence type="ECO:0000256" key="3">
    <source>
        <dbReference type="ARBA" id="ARBA00022705"/>
    </source>
</evidence>
<dbReference type="PANTHER" id="PTHR11630">
    <property type="entry name" value="DNA REPLICATION LICENSING FACTOR MCM FAMILY MEMBER"/>
    <property type="match status" value="1"/>
</dbReference>
<evidence type="ECO:0000256" key="4">
    <source>
        <dbReference type="ARBA" id="ARBA00022741"/>
    </source>
</evidence>
<evidence type="ECO:0000259" key="14">
    <source>
        <dbReference type="Pfam" id="PF17207"/>
    </source>
</evidence>
<evidence type="ECO:0000256" key="5">
    <source>
        <dbReference type="ARBA" id="ARBA00022801"/>
    </source>
</evidence>
<keyword evidence="4 12" id="KW-0547">Nucleotide-binding</keyword>
<sequence length="342" mass="38945">MSGFDEGEVLYSDVFGSEDQLDQNQLTRSAAQKKFKKFIRDFHEGTFVYPYRDQLVRNYNLRDYTLEVDLQDLRNYDETLCDKLVKQPSEYLPLFEEAAKEAADESTRPRPEGEEEIQDIQVTLKSDANPDGIRYLKSDHVSKLVKVSGIIISASAIRAKATRITLQCRACRNTLPNIILKPGLEGYTMPRKCPTEQVGRPPCPMDPFFIIPDKCKCVDFQVLKLQELPDAVPKGEMPRHMQLYCDRYLTEKVVPGNRVTVMGIYSIKKSGKLNKKDNRENVGVGLRRPYLRVVGIQVDTDGPGRSNPNAVNMQEEEEFRRVSARPDVYDVIARSIAPSIYG</sequence>
<protein>
    <recommendedName>
        <fullName evidence="12">DNA replication licensing factor MCM5</fullName>
        <ecNumber evidence="12">3.6.4.12</ecNumber>
    </recommendedName>
</protein>
<dbReference type="PANTHER" id="PTHR11630:SF42">
    <property type="entry name" value="DNA REPLICATION LICENSING FACTOR MCM5"/>
    <property type="match status" value="1"/>
</dbReference>
<dbReference type="InterPro" id="IPR008048">
    <property type="entry name" value="MCM5"/>
</dbReference>
<comment type="similarity">
    <text evidence="2 12">Belongs to the MCM family.</text>
</comment>
<evidence type="ECO:0000256" key="11">
    <source>
        <dbReference type="ARBA" id="ARBA00048432"/>
    </source>
</evidence>
<evidence type="ECO:0000256" key="8">
    <source>
        <dbReference type="ARBA" id="ARBA00023125"/>
    </source>
</evidence>
<evidence type="ECO:0000256" key="9">
    <source>
        <dbReference type="ARBA" id="ARBA00023242"/>
    </source>
</evidence>
<dbReference type="FunFam" id="2.20.28.10:FF:000005">
    <property type="entry name" value="DNA helicase"/>
    <property type="match status" value="1"/>
</dbReference>
<accession>A0A6S7JM17</accession>
<dbReference type="GO" id="GO:0005634">
    <property type="term" value="C:nucleus"/>
    <property type="evidence" value="ECO:0007669"/>
    <property type="project" value="UniProtKB-SubCell"/>
</dbReference>
<dbReference type="GO" id="GO:0000727">
    <property type="term" value="P:double-strand break repair via break-induced replication"/>
    <property type="evidence" value="ECO:0007669"/>
    <property type="project" value="TreeGrafter"/>
</dbReference>
<dbReference type="GO" id="GO:0043138">
    <property type="term" value="F:3'-5' DNA helicase activity"/>
    <property type="evidence" value="ECO:0007669"/>
    <property type="project" value="TreeGrafter"/>
</dbReference>
<dbReference type="SMART" id="SM00350">
    <property type="entry name" value="MCM"/>
    <property type="match status" value="1"/>
</dbReference>
<comment type="function">
    <text evidence="12">Acts as component of the MCM2-7 complex (MCM complex) which is the replicative helicase essential for 'once per cell cycle' DNA replication initiation and elongation in eukaryotic cells. The active ATPase sites in the MCM2-7 ring are formed through the interaction surfaces of two neighboring subunits such that a critical structure of a conserved arginine finger motif is provided in trans relative to the ATP-binding site of the Walker A box of the adjacent subunit. The six ATPase active sites, however, are likely to contribute differentially to the complex helicase activity.</text>
</comment>
<dbReference type="SUPFAM" id="SSF50249">
    <property type="entry name" value="Nucleic acid-binding proteins"/>
    <property type="match status" value="1"/>
</dbReference>
<organism evidence="15 16">
    <name type="scientific">Paramuricea clavata</name>
    <name type="common">Red gorgonian</name>
    <name type="synonym">Violescent sea-whip</name>
    <dbReference type="NCBI Taxonomy" id="317549"/>
    <lineage>
        <taxon>Eukaryota</taxon>
        <taxon>Metazoa</taxon>
        <taxon>Cnidaria</taxon>
        <taxon>Anthozoa</taxon>
        <taxon>Octocorallia</taxon>
        <taxon>Malacalcyonacea</taxon>
        <taxon>Plexauridae</taxon>
        <taxon>Paramuricea</taxon>
    </lineage>
</organism>
<dbReference type="GO" id="GO:0006270">
    <property type="term" value="P:DNA replication initiation"/>
    <property type="evidence" value="ECO:0007669"/>
    <property type="project" value="UniProtKB-UniRule"/>
</dbReference>
<dbReference type="GO" id="GO:0016787">
    <property type="term" value="F:hydrolase activity"/>
    <property type="evidence" value="ECO:0007669"/>
    <property type="project" value="UniProtKB-KW"/>
</dbReference>
<dbReference type="Gene3D" id="2.20.28.10">
    <property type="match status" value="1"/>
</dbReference>
<dbReference type="InterPro" id="IPR027925">
    <property type="entry name" value="MCM_N"/>
</dbReference>
<dbReference type="Gene3D" id="3.30.1640.10">
    <property type="entry name" value="mini-chromosome maintenance (MCM) complex, chain A, domain 1"/>
    <property type="match status" value="1"/>
</dbReference>
<dbReference type="FunFam" id="3.30.1640.10:FF:000006">
    <property type="entry name" value="DNA helicase"/>
    <property type="match status" value="1"/>
</dbReference>
<evidence type="ECO:0000256" key="7">
    <source>
        <dbReference type="ARBA" id="ARBA00022840"/>
    </source>
</evidence>
<keyword evidence="3 12" id="KW-0235">DNA replication</keyword>
<feature type="domain" description="MCM N-terminal" evidence="13">
    <location>
        <begin position="32"/>
        <end position="125"/>
    </location>
</feature>
<keyword evidence="6 12" id="KW-0347">Helicase</keyword>
<keyword evidence="5 12" id="KW-0378">Hydrolase</keyword>
<evidence type="ECO:0000256" key="2">
    <source>
        <dbReference type="ARBA" id="ARBA00008010"/>
    </source>
</evidence>
<name>A0A6S7JM17_PARCT</name>
<dbReference type="GO" id="GO:0003697">
    <property type="term" value="F:single-stranded DNA binding"/>
    <property type="evidence" value="ECO:0007669"/>
    <property type="project" value="TreeGrafter"/>
</dbReference>
<reference evidence="15" key="1">
    <citation type="submission" date="2020-04" db="EMBL/GenBank/DDBJ databases">
        <authorList>
            <person name="Alioto T."/>
            <person name="Alioto T."/>
            <person name="Gomez Garrido J."/>
        </authorList>
    </citation>
    <scope>NUCLEOTIDE SEQUENCE</scope>
    <source>
        <strain evidence="15">A484AB</strain>
    </source>
</reference>
<dbReference type="Gene3D" id="2.40.50.140">
    <property type="entry name" value="Nucleic acid-binding proteins"/>
    <property type="match status" value="1"/>
</dbReference>
<evidence type="ECO:0000313" key="16">
    <source>
        <dbReference type="Proteomes" id="UP001152795"/>
    </source>
</evidence>
<evidence type="ECO:0000256" key="1">
    <source>
        <dbReference type="ARBA" id="ARBA00004123"/>
    </source>
</evidence>
<dbReference type="GO" id="GO:0017116">
    <property type="term" value="F:single-stranded DNA helicase activity"/>
    <property type="evidence" value="ECO:0007669"/>
    <property type="project" value="TreeGrafter"/>
</dbReference>
<dbReference type="Pfam" id="PF14551">
    <property type="entry name" value="MCM_N"/>
    <property type="match status" value="1"/>
</dbReference>
<dbReference type="GO" id="GO:0005524">
    <property type="term" value="F:ATP binding"/>
    <property type="evidence" value="ECO:0007669"/>
    <property type="project" value="UniProtKB-UniRule"/>
</dbReference>
<keyword evidence="8 12" id="KW-0238">DNA-binding</keyword>
<evidence type="ECO:0000256" key="12">
    <source>
        <dbReference type="RuleBase" id="RU368063"/>
    </source>
</evidence>
<dbReference type="OrthoDB" id="10036721at2759"/>
<comment type="subcellular location">
    <subcellularLocation>
        <location evidence="1 12">Nucleus</location>
    </subcellularLocation>
</comment>
<comment type="caution">
    <text evidence="15">The sequence shown here is derived from an EMBL/GenBank/DDBJ whole genome shotgun (WGS) entry which is preliminary data.</text>
</comment>
<dbReference type="InterPro" id="IPR012340">
    <property type="entry name" value="NA-bd_OB-fold"/>
</dbReference>
<evidence type="ECO:0000259" key="13">
    <source>
        <dbReference type="Pfam" id="PF14551"/>
    </source>
</evidence>
<dbReference type="EC" id="3.6.4.12" evidence="12"/>
<evidence type="ECO:0000256" key="10">
    <source>
        <dbReference type="ARBA" id="ARBA00023306"/>
    </source>
</evidence>
<feature type="domain" description="MCM OB" evidence="14">
    <location>
        <begin position="133"/>
        <end position="267"/>
    </location>
</feature>
<comment type="catalytic activity">
    <reaction evidence="11">
        <text>ATP + H2O = ADP + phosphate + H(+)</text>
        <dbReference type="Rhea" id="RHEA:13065"/>
        <dbReference type="ChEBI" id="CHEBI:15377"/>
        <dbReference type="ChEBI" id="CHEBI:15378"/>
        <dbReference type="ChEBI" id="CHEBI:30616"/>
        <dbReference type="ChEBI" id="CHEBI:43474"/>
        <dbReference type="ChEBI" id="CHEBI:456216"/>
        <dbReference type="EC" id="3.6.4.12"/>
    </reaction>
    <physiologicalReaction direction="left-to-right" evidence="11">
        <dbReference type="Rhea" id="RHEA:13066"/>
    </physiologicalReaction>
</comment>